<keyword evidence="2" id="KW-1185">Reference proteome</keyword>
<gene>
    <name evidence="1" type="ORF">L0Y14_05870</name>
</gene>
<protein>
    <submittedName>
        <fullName evidence="1">Uncharacterized protein</fullName>
    </submittedName>
</protein>
<name>A0A9J7A1D9_9GAMM</name>
<dbReference type="EMBL" id="CP090569">
    <property type="protein sequence ID" value="USF88759.1"/>
    <property type="molecule type" value="Genomic_DNA"/>
</dbReference>
<dbReference type="AlphaFoldDB" id="A0A9J7A1D9"/>
<reference evidence="1" key="1">
    <citation type="journal article" date="2022" name="Mol. Ecol. Resour.">
        <title>The complete and closed genome of the facultative generalist Candidatus Endoriftia persephone from deep-sea hydrothermal vents.</title>
        <authorList>
            <person name="de Oliveira A.L."/>
            <person name="Srivastava A."/>
            <person name="Espada-Hinojosa S."/>
            <person name="Bright M."/>
        </authorList>
    </citation>
    <scope>NUCLEOTIDE SEQUENCE</scope>
    <source>
        <strain evidence="1">Tica-EPR-9o50.N</strain>
    </source>
</reference>
<evidence type="ECO:0000313" key="2">
    <source>
        <dbReference type="Proteomes" id="UP001056649"/>
    </source>
</evidence>
<proteinExistence type="predicted"/>
<accession>A0A9J7A1D9</accession>
<sequence length="153" mass="17134">MNDGYLQANYGHSQINIAFGRIQEVAKDIPKSMVVLPANEYFDDECINDSNSSLGAYVQSVFPNQASEIQRLIQEELISVKSRKIEKEPGVMQGSYGVRFGVFLKESLHSQQPVLFISVTTKRSGEGLRAEMSHIFEAVKEIQKVAADHRIES</sequence>
<dbReference type="RefSeq" id="WP_040818948.1">
    <property type="nucleotide sequence ID" value="NZ_CP090569.1"/>
</dbReference>
<dbReference type="Proteomes" id="UP001056649">
    <property type="component" value="Chromosome"/>
</dbReference>
<evidence type="ECO:0000313" key="1">
    <source>
        <dbReference type="EMBL" id="USF88759.1"/>
    </source>
</evidence>
<organism evidence="1 2">
    <name type="scientific">Candidatus Endoriftia persephonae</name>
    <dbReference type="NCBI Taxonomy" id="393765"/>
    <lineage>
        <taxon>Bacteria</taxon>
        <taxon>Pseudomonadati</taxon>
        <taxon>Pseudomonadota</taxon>
        <taxon>Gammaproteobacteria</taxon>
        <taxon>Chromatiales</taxon>
        <taxon>Sedimenticolaceae</taxon>
        <taxon>Candidatus Endoriftia</taxon>
    </lineage>
</organism>
<dbReference type="KEGG" id="eps:L0Y14_05870"/>